<dbReference type="EMBL" id="JAGSOV010000084">
    <property type="protein sequence ID" value="MCO1660519.1"/>
    <property type="molecule type" value="Genomic_DNA"/>
</dbReference>
<dbReference type="Proteomes" id="UP001165283">
    <property type="component" value="Unassembled WGS sequence"/>
</dbReference>
<accession>A0ABT1ABX1</accession>
<evidence type="ECO:0000313" key="2">
    <source>
        <dbReference type="Proteomes" id="UP001165283"/>
    </source>
</evidence>
<proteinExistence type="predicted"/>
<comment type="caution">
    <text evidence="1">The sequence shown here is derived from an EMBL/GenBank/DDBJ whole genome shotgun (WGS) entry which is preliminary data.</text>
</comment>
<protein>
    <submittedName>
        <fullName evidence="1">TipAS antibiotic-recognition domain-containing protein</fullName>
    </submittedName>
</protein>
<keyword evidence="2" id="KW-1185">Reference proteome</keyword>
<reference evidence="1" key="1">
    <citation type="submission" date="2021-04" db="EMBL/GenBank/DDBJ databases">
        <title>Pseudonocardia sp. nov., isolated from sandy soil of mangrove forest.</title>
        <authorList>
            <person name="Zan Z."/>
            <person name="Huang R."/>
            <person name="Liu W."/>
        </authorList>
    </citation>
    <scope>NUCLEOTIDE SEQUENCE</scope>
    <source>
        <strain evidence="1">S2-4</strain>
    </source>
</reference>
<name>A0ABT1ABX1_9PSEU</name>
<organism evidence="1 2">
    <name type="scientific">Pseudonocardia humida</name>
    <dbReference type="NCBI Taxonomy" id="2800819"/>
    <lineage>
        <taxon>Bacteria</taxon>
        <taxon>Bacillati</taxon>
        <taxon>Actinomycetota</taxon>
        <taxon>Actinomycetes</taxon>
        <taxon>Pseudonocardiales</taxon>
        <taxon>Pseudonocardiaceae</taxon>
        <taxon>Pseudonocardia</taxon>
    </lineage>
</organism>
<sequence length="251" mass="28006">MRQLRTRPAVLRTIVNQRTPTEQVTLMHTLASMSDDDRSRLLDRFWDEVTDGLTAHPAFVEHLHQMRPHLPEDPSTEQLQAWMELADLVRDEHYRRSVREFFHHAFSSSRAVEATSPAQFERLEEHRLIEEEAAQARQAGLSPDGPRAREIAERLVASIAGLAAGTSGVPVDEQDLAEVRNSLAAPDHTTTSTEEAERAVPGFTDPLDRYVSLMATIDGTPQPDPEQTRANEQWVAAALQASGPQQEPAVP</sequence>
<gene>
    <name evidence="1" type="ORF">KDL28_36250</name>
</gene>
<evidence type="ECO:0000313" key="1">
    <source>
        <dbReference type="EMBL" id="MCO1660519.1"/>
    </source>
</evidence>
<dbReference type="RefSeq" id="WP_252446035.1">
    <property type="nucleotide sequence ID" value="NZ_JAGSOV010000084.1"/>
</dbReference>